<feature type="compositionally biased region" description="Low complexity" evidence="2">
    <location>
        <begin position="243"/>
        <end position="257"/>
    </location>
</feature>
<dbReference type="AlphaFoldDB" id="A0A1Q8C0N9"/>
<dbReference type="Proteomes" id="UP000185596">
    <property type="component" value="Unassembled WGS sequence"/>
</dbReference>
<keyword evidence="6" id="KW-1185">Reference proteome</keyword>
<dbReference type="EMBL" id="MSIE01000100">
    <property type="protein sequence ID" value="OLF07926.1"/>
    <property type="molecule type" value="Genomic_DNA"/>
</dbReference>
<comment type="caution">
    <text evidence="5">The sequence shown here is derived from an EMBL/GenBank/DDBJ whole genome shotgun (WGS) entry which is preliminary data.</text>
</comment>
<dbReference type="InterPro" id="IPR046706">
    <property type="entry name" value="DUF6779"/>
</dbReference>
<keyword evidence="3" id="KW-0812">Transmembrane</keyword>
<evidence type="ECO:0000313" key="5">
    <source>
        <dbReference type="EMBL" id="OLF07926.1"/>
    </source>
</evidence>
<reference evidence="5 6" key="1">
    <citation type="submission" date="2016-12" db="EMBL/GenBank/DDBJ databases">
        <title>The draft genome sequence of Actinophytocola sp. 11-183.</title>
        <authorList>
            <person name="Wang W."/>
            <person name="Yuan L."/>
        </authorList>
    </citation>
    <scope>NUCLEOTIDE SEQUENCE [LARGE SCALE GENOMIC DNA]</scope>
    <source>
        <strain evidence="5 6">11-183</strain>
    </source>
</reference>
<feature type="domain" description="DUF6779" evidence="4">
    <location>
        <begin position="45"/>
        <end position="153"/>
    </location>
</feature>
<feature type="coiled-coil region" evidence="1">
    <location>
        <begin position="63"/>
        <end position="131"/>
    </location>
</feature>
<dbReference type="Pfam" id="PF20570">
    <property type="entry name" value="DUF6779"/>
    <property type="match status" value="1"/>
</dbReference>
<feature type="transmembrane region" description="Helical" evidence="3">
    <location>
        <begin position="44"/>
        <end position="64"/>
    </location>
</feature>
<sequence length="313" mass="34215">MNARRTSPGEPARGSFGGTALLIAAVVFALAATAVLVLSDDLRFMRLGILAALWAALVGAFVAARYRRQVADQEEDAAERQERYELELEREIAARREYELEVRAEARRQADEDAREDLAALRQELHGLRETLEGLLGGEFLVERYALRAESTRMRSLSDDRQLKRLTPAFDQGKVIPSVVEEAPTDLIERVEEVRQPAKRTADPSPRRPEPARAEHAPHPAEVSDRWFVPDGLGTNPEPAPAQPYAARQYAQRTQYVAREDAPAQPPAAPPARTGRNRHATVASGYMEPIARAAAAASGPKAGAAPPPARTAA</sequence>
<keyword evidence="1" id="KW-0175">Coiled coil</keyword>
<evidence type="ECO:0000256" key="3">
    <source>
        <dbReference type="SAM" id="Phobius"/>
    </source>
</evidence>
<evidence type="ECO:0000256" key="1">
    <source>
        <dbReference type="SAM" id="Coils"/>
    </source>
</evidence>
<feature type="region of interest" description="Disordered" evidence="2">
    <location>
        <begin position="187"/>
        <end position="313"/>
    </location>
</feature>
<evidence type="ECO:0000259" key="4">
    <source>
        <dbReference type="Pfam" id="PF20570"/>
    </source>
</evidence>
<accession>A0A1Q8C0N9</accession>
<keyword evidence="3" id="KW-0472">Membrane</keyword>
<evidence type="ECO:0000256" key="2">
    <source>
        <dbReference type="SAM" id="MobiDB-lite"/>
    </source>
</evidence>
<dbReference type="STRING" id="1912961.BU204_34945"/>
<keyword evidence="3" id="KW-1133">Transmembrane helix</keyword>
<feature type="transmembrane region" description="Helical" evidence="3">
    <location>
        <begin position="20"/>
        <end position="38"/>
    </location>
</feature>
<evidence type="ECO:0000313" key="6">
    <source>
        <dbReference type="Proteomes" id="UP000185596"/>
    </source>
</evidence>
<feature type="compositionally biased region" description="Basic and acidic residues" evidence="2">
    <location>
        <begin position="187"/>
        <end position="225"/>
    </location>
</feature>
<protein>
    <recommendedName>
        <fullName evidence="4">DUF6779 domain-containing protein</fullName>
    </recommendedName>
</protein>
<dbReference type="RefSeq" id="WP_332888612.1">
    <property type="nucleotide sequence ID" value="NZ_MSIE01000100.1"/>
</dbReference>
<feature type="non-terminal residue" evidence="5">
    <location>
        <position position="313"/>
    </location>
</feature>
<feature type="compositionally biased region" description="Low complexity" evidence="2">
    <location>
        <begin position="289"/>
        <end position="304"/>
    </location>
</feature>
<proteinExistence type="predicted"/>
<gene>
    <name evidence="5" type="ORF">BU204_34945</name>
</gene>
<organism evidence="5 6">
    <name type="scientific">Actinophytocola xanthii</name>
    <dbReference type="NCBI Taxonomy" id="1912961"/>
    <lineage>
        <taxon>Bacteria</taxon>
        <taxon>Bacillati</taxon>
        <taxon>Actinomycetota</taxon>
        <taxon>Actinomycetes</taxon>
        <taxon>Pseudonocardiales</taxon>
        <taxon>Pseudonocardiaceae</taxon>
    </lineage>
</organism>
<name>A0A1Q8C0N9_9PSEU</name>